<sequence length="187" mass="21296">MIGLFFPLADLLKHMEKVQNELKKLNDRYNEISNNVDTLRHLEKMRNIKKEKMENTPICPILPTLPPGIDIPITSDEDLISLNAKLCDIQLVNALVRYFLAVGYGDRPRCFMGNVLKKFLSQDVAQMYSRLGRKGKKSFQVHNHIMNSVLASASLKFPTIDKEKLSECFGRALAGAADWGHRRSRPN</sequence>
<name>A0AAV2BA40_9ARAC</name>
<evidence type="ECO:0000313" key="3">
    <source>
        <dbReference type="Proteomes" id="UP001497382"/>
    </source>
</evidence>
<keyword evidence="3" id="KW-1185">Reference proteome</keyword>
<evidence type="ECO:0000256" key="1">
    <source>
        <dbReference type="SAM" id="Coils"/>
    </source>
</evidence>
<organism evidence="2 3">
    <name type="scientific">Larinioides sclopetarius</name>
    <dbReference type="NCBI Taxonomy" id="280406"/>
    <lineage>
        <taxon>Eukaryota</taxon>
        <taxon>Metazoa</taxon>
        <taxon>Ecdysozoa</taxon>
        <taxon>Arthropoda</taxon>
        <taxon>Chelicerata</taxon>
        <taxon>Arachnida</taxon>
        <taxon>Araneae</taxon>
        <taxon>Araneomorphae</taxon>
        <taxon>Entelegynae</taxon>
        <taxon>Araneoidea</taxon>
        <taxon>Araneidae</taxon>
        <taxon>Larinioides</taxon>
    </lineage>
</organism>
<comment type="caution">
    <text evidence="2">The sequence shown here is derived from an EMBL/GenBank/DDBJ whole genome shotgun (WGS) entry which is preliminary data.</text>
</comment>
<reference evidence="2 3" key="1">
    <citation type="submission" date="2024-04" db="EMBL/GenBank/DDBJ databases">
        <authorList>
            <person name="Rising A."/>
            <person name="Reimegard J."/>
            <person name="Sonavane S."/>
            <person name="Akerstrom W."/>
            <person name="Nylinder S."/>
            <person name="Hedman E."/>
            <person name="Kallberg Y."/>
        </authorList>
    </citation>
    <scope>NUCLEOTIDE SEQUENCE [LARGE SCALE GENOMIC DNA]</scope>
</reference>
<evidence type="ECO:0000313" key="2">
    <source>
        <dbReference type="EMBL" id="CAL1293095.1"/>
    </source>
</evidence>
<keyword evidence="1" id="KW-0175">Coiled coil</keyword>
<accession>A0AAV2BA40</accession>
<evidence type="ECO:0008006" key="4">
    <source>
        <dbReference type="Google" id="ProtNLM"/>
    </source>
</evidence>
<feature type="coiled-coil region" evidence="1">
    <location>
        <begin position="8"/>
        <end position="42"/>
    </location>
</feature>
<dbReference type="EMBL" id="CAXIEN010000320">
    <property type="protein sequence ID" value="CAL1293095.1"/>
    <property type="molecule type" value="Genomic_DNA"/>
</dbReference>
<protein>
    <recommendedName>
        <fullName evidence="4">DUF4806 domain-containing protein</fullName>
    </recommendedName>
</protein>
<dbReference type="Proteomes" id="UP001497382">
    <property type="component" value="Unassembled WGS sequence"/>
</dbReference>
<proteinExistence type="predicted"/>
<dbReference type="AlphaFoldDB" id="A0AAV2BA40"/>
<gene>
    <name evidence="2" type="ORF">LARSCL_LOCUS18010</name>
</gene>